<feature type="domain" description="Outer membrane protein beta-barrel" evidence="2">
    <location>
        <begin position="21"/>
        <end position="170"/>
    </location>
</feature>
<evidence type="ECO:0000313" key="3">
    <source>
        <dbReference type="EMBL" id="HIU55922.1"/>
    </source>
</evidence>
<evidence type="ECO:0000259" key="2">
    <source>
        <dbReference type="Pfam" id="PF13568"/>
    </source>
</evidence>
<name>A0A9D1M918_9BACT</name>
<dbReference type="AlphaFoldDB" id="A0A9D1M918"/>
<comment type="caution">
    <text evidence="3">The sequence shown here is derived from an EMBL/GenBank/DDBJ whole genome shotgun (WGS) entry which is preliminary data.</text>
</comment>
<protein>
    <submittedName>
        <fullName evidence="3">PorT family protein</fullName>
    </submittedName>
</protein>
<dbReference type="SUPFAM" id="SSF56925">
    <property type="entry name" value="OMPA-like"/>
    <property type="match status" value="1"/>
</dbReference>
<gene>
    <name evidence="3" type="ORF">IAB03_08980</name>
</gene>
<accession>A0A9D1M918</accession>
<dbReference type="InterPro" id="IPR025665">
    <property type="entry name" value="Beta-barrel_OMP_2"/>
</dbReference>
<feature type="chain" id="PRO_5038350643" evidence="1">
    <location>
        <begin position="23"/>
        <end position="195"/>
    </location>
</feature>
<keyword evidence="1" id="KW-0732">Signal</keyword>
<feature type="signal peptide" evidence="1">
    <location>
        <begin position="1"/>
        <end position="22"/>
    </location>
</feature>
<evidence type="ECO:0000313" key="4">
    <source>
        <dbReference type="Proteomes" id="UP000824112"/>
    </source>
</evidence>
<sequence>MKKKFMTAILALLVMGSGVTFAQEKSWYFGPKVGANITTISNVDAQSWRGGVNVGMFAMHRYNDFLGFQADVMFSMMGADFQDGANLRLNYISVPMLAKLYLYKSLNLELGPQIGFKVFDQFNLGDNTSITDHDMYNTMDVSFVAGLGYEFSLIGLNFMTEARYVTGLTNPIKSEFNEGKNNKNQMIQLSLGWIF</sequence>
<dbReference type="Proteomes" id="UP000824112">
    <property type="component" value="Unassembled WGS sequence"/>
</dbReference>
<dbReference type="Pfam" id="PF13568">
    <property type="entry name" value="OMP_b-brl_2"/>
    <property type="match status" value="1"/>
</dbReference>
<reference evidence="3" key="2">
    <citation type="journal article" date="2021" name="PeerJ">
        <title>Extensive microbial diversity within the chicken gut microbiome revealed by metagenomics and culture.</title>
        <authorList>
            <person name="Gilroy R."/>
            <person name="Ravi A."/>
            <person name="Getino M."/>
            <person name="Pursley I."/>
            <person name="Horton D.L."/>
            <person name="Alikhan N.F."/>
            <person name="Baker D."/>
            <person name="Gharbi K."/>
            <person name="Hall N."/>
            <person name="Watson M."/>
            <person name="Adriaenssens E.M."/>
            <person name="Foster-Nyarko E."/>
            <person name="Jarju S."/>
            <person name="Secka A."/>
            <person name="Antonio M."/>
            <person name="Oren A."/>
            <person name="Chaudhuri R.R."/>
            <person name="La Ragione R."/>
            <person name="Hildebrand F."/>
            <person name="Pallen M.J."/>
        </authorList>
    </citation>
    <scope>NUCLEOTIDE SEQUENCE</scope>
    <source>
        <strain evidence="3">CHK158-818</strain>
    </source>
</reference>
<dbReference type="InterPro" id="IPR011250">
    <property type="entry name" value="OMP/PagP_B-barrel"/>
</dbReference>
<proteinExistence type="predicted"/>
<dbReference type="EMBL" id="DVNA01000205">
    <property type="protein sequence ID" value="HIU55922.1"/>
    <property type="molecule type" value="Genomic_DNA"/>
</dbReference>
<evidence type="ECO:0000256" key="1">
    <source>
        <dbReference type="SAM" id="SignalP"/>
    </source>
</evidence>
<organism evidence="3 4">
    <name type="scientific">Candidatus Gallibacteroides avistercoris</name>
    <dbReference type="NCBI Taxonomy" id="2840833"/>
    <lineage>
        <taxon>Bacteria</taxon>
        <taxon>Pseudomonadati</taxon>
        <taxon>Bacteroidota</taxon>
        <taxon>Bacteroidia</taxon>
        <taxon>Bacteroidales</taxon>
        <taxon>Bacteroidaceae</taxon>
        <taxon>Bacteroidaceae incertae sedis</taxon>
        <taxon>Candidatus Gallibacteroides</taxon>
    </lineage>
</organism>
<reference evidence="3" key="1">
    <citation type="submission" date="2020-10" db="EMBL/GenBank/DDBJ databases">
        <authorList>
            <person name="Gilroy R."/>
        </authorList>
    </citation>
    <scope>NUCLEOTIDE SEQUENCE</scope>
    <source>
        <strain evidence="3">CHK158-818</strain>
    </source>
</reference>